<dbReference type="Pfam" id="PF14244">
    <property type="entry name" value="Retrotran_gag_3"/>
    <property type="match status" value="1"/>
</dbReference>
<evidence type="ECO:0000313" key="5">
    <source>
        <dbReference type="EMBL" id="KAJ3705658.1"/>
    </source>
</evidence>
<sequence length="1088" mass="120665">MAGNTENIDSNDSTKKVQSKVIDATSPFYLHPSDNPGTTISSCILKGDNYDLWEKAMKNALRAKNKLGFVDGTLSKPLATEPEAFLWAPCNSMLVSWLFNSIDSSLQPSVAYFETVKELWDDLRERFSIGNAPRIHQLKADIAAAKQNGQSVVAYYTRLKSMWDELSQYSRVPMCTCKGCTCNAAAELAKEREEERTHQFLMGLDDVVFGTVRSNILSMDPLPNLNRVYSTVVQEERHKTVVRGREQRVDAIGFAVHAGKSDPSQTKTGLLEKPTCSHCGKLGHEVSRCFELIGYPEGWSTRGRGSRGGRGGRGRGRNQGQAAAHAMQGGVQPNTGVHPSTGVQPAAAAQGTRHASAVPVLTDAQVQQIVAVLSNTNLSSSGASNERVNGDFLVSRDVVFCETEFPFGQANDVSNNTNLKEFSVRGRDDDLFVYTASDSAPEPHDDAPAPVLTLAAGDATTPDASNAPASETVPDAPALDTSSDAPDISAPAFEILPDALAPENTPAIEAVGPAKRVRKCPAKLQDYICYTARCDSSHAHVTPVHTSGSFYPISDYVTCNKFSMKHRKFLAAVTKEKEPEFYGEAMKMKQWREAMQSEIEALERNNTWTLEELPKGKIAIGCKWVYRVKYNSDGEVERYKARLVVLGNRQKEGVDFNETFAPVAKMVSVRTFLAVAVAKGWELHQMDVHNAFLHGDLNEEVYMKLPPGFASSHPGQVCRLRKSLYGLRQAPRMWFSKLVSALHTYGFIQSKADYSLFAYRNGDIFITVLVYVDDLVVAGNNSEEIRKFKSYLSRAFSMKDLGVLKYFLGIEFARNPTGLVLCQRKYTLDILAEYGLLGSKPAATPLEQNHNLSALKGECMAEPERYRRLVGKLIYLTITRPELSYSVHILAQFMHNPLRAHYDAALRVLRYLKNSPGQGLLLRADSDLRLYAYCDSDWAACPLTRRSLSGYFILLGRSPISWKTKKQHTVSRSSAEAEYRSMAVAACELTWLRSLLHFLGVSHQEPVKLFCDSQAALHIAANPVFHERTKHIEIDCHYVRDQICAGLIETFHVRSSDQLADMFTKSLGKQQFTYLIGKLGICDLHAPT</sequence>
<reference evidence="5 6" key="1">
    <citation type="journal article" date="2022" name="Cell">
        <title>Repeat-based holocentromeres influence genome architecture and karyotype evolution.</title>
        <authorList>
            <person name="Hofstatter P.G."/>
            <person name="Thangavel G."/>
            <person name="Lux T."/>
            <person name="Neumann P."/>
            <person name="Vondrak T."/>
            <person name="Novak P."/>
            <person name="Zhang M."/>
            <person name="Costa L."/>
            <person name="Castellani M."/>
            <person name="Scott A."/>
            <person name="Toegelov H."/>
            <person name="Fuchs J."/>
            <person name="Mata-Sucre Y."/>
            <person name="Dias Y."/>
            <person name="Vanzela A.L.L."/>
            <person name="Huettel B."/>
            <person name="Almeida C.C.S."/>
            <person name="Simkova H."/>
            <person name="Souza G."/>
            <person name="Pedrosa-Harand A."/>
            <person name="Macas J."/>
            <person name="Mayer K.F.X."/>
            <person name="Houben A."/>
            <person name="Marques A."/>
        </authorList>
    </citation>
    <scope>NUCLEOTIDE SEQUENCE [LARGE SCALE GENOMIC DNA]</scope>
    <source>
        <strain evidence="5">RhyTen1mFocal</strain>
    </source>
</reference>
<dbReference type="InterPro" id="IPR029472">
    <property type="entry name" value="Copia-like_N"/>
</dbReference>
<feature type="compositionally biased region" description="Polar residues" evidence="2">
    <location>
        <begin position="333"/>
        <end position="343"/>
    </location>
</feature>
<feature type="region of interest" description="Disordered" evidence="2">
    <location>
        <begin position="300"/>
        <end position="344"/>
    </location>
</feature>
<feature type="compositionally biased region" description="Low complexity" evidence="2">
    <location>
        <begin position="319"/>
        <end position="332"/>
    </location>
</feature>
<proteinExistence type="predicted"/>
<feature type="region of interest" description="Disordered" evidence="2">
    <location>
        <begin position="458"/>
        <end position="482"/>
    </location>
</feature>
<evidence type="ECO:0000256" key="2">
    <source>
        <dbReference type="SAM" id="MobiDB-lite"/>
    </source>
</evidence>
<evidence type="ECO:0000259" key="4">
    <source>
        <dbReference type="Pfam" id="PF14244"/>
    </source>
</evidence>
<dbReference type="CDD" id="cd09272">
    <property type="entry name" value="RNase_HI_RT_Ty1"/>
    <property type="match status" value="1"/>
</dbReference>
<keyword evidence="1" id="KW-0175">Coiled coil</keyword>
<feature type="domain" description="Reverse transcriptase Ty1/copia-type" evidence="3">
    <location>
        <begin position="605"/>
        <end position="847"/>
    </location>
</feature>
<comment type="caution">
    <text evidence="5">The sequence shown here is derived from an EMBL/GenBank/DDBJ whole genome shotgun (WGS) entry which is preliminary data.</text>
</comment>
<dbReference type="EMBL" id="JAMRDG010000001">
    <property type="protein sequence ID" value="KAJ3705658.1"/>
    <property type="molecule type" value="Genomic_DNA"/>
</dbReference>
<evidence type="ECO:0000259" key="3">
    <source>
        <dbReference type="Pfam" id="PF07727"/>
    </source>
</evidence>
<dbReference type="Pfam" id="PF07727">
    <property type="entry name" value="RVT_2"/>
    <property type="match status" value="1"/>
</dbReference>
<dbReference type="InterPro" id="IPR043502">
    <property type="entry name" value="DNA/RNA_pol_sf"/>
</dbReference>
<gene>
    <name evidence="5" type="ORF">LUZ61_009363</name>
</gene>
<evidence type="ECO:0000313" key="6">
    <source>
        <dbReference type="Proteomes" id="UP001210211"/>
    </source>
</evidence>
<dbReference type="InterPro" id="IPR013103">
    <property type="entry name" value="RVT_2"/>
</dbReference>
<evidence type="ECO:0000256" key="1">
    <source>
        <dbReference type="SAM" id="Coils"/>
    </source>
</evidence>
<dbReference type="PANTHER" id="PTHR11439">
    <property type="entry name" value="GAG-POL-RELATED RETROTRANSPOSON"/>
    <property type="match status" value="1"/>
</dbReference>
<dbReference type="Proteomes" id="UP001210211">
    <property type="component" value="Unassembled WGS sequence"/>
</dbReference>
<dbReference type="PANTHER" id="PTHR11439:SF462">
    <property type="match status" value="1"/>
</dbReference>
<keyword evidence="6" id="KW-1185">Reference proteome</keyword>
<protein>
    <submittedName>
        <fullName evidence="5">Uncharacterized protein</fullName>
    </submittedName>
</protein>
<feature type="coiled-coil region" evidence="1">
    <location>
        <begin position="585"/>
        <end position="612"/>
    </location>
</feature>
<feature type="compositionally biased region" description="Basic residues" evidence="2">
    <location>
        <begin position="304"/>
        <end position="316"/>
    </location>
</feature>
<dbReference type="AlphaFoldDB" id="A0AAD6EYK6"/>
<feature type="domain" description="Retrotransposon Copia-like N-terminal" evidence="4">
    <location>
        <begin position="31"/>
        <end position="77"/>
    </location>
</feature>
<organism evidence="5 6">
    <name type="scientific">Rhynchospora tenuis</name>
    <dbReference type="NCBI Taxonomy" id="198213"/>
    <lineage>
        <taxon>Eukaryota</taxon>
        <taxon>Viridiplantae</taxon>
        <taxon>Streptophyta</taxon>
        <taxon>Embryophyta</taxon>
        <taxon>Tracheophyta</taxon>
        <taxon>Spermatophyta</taxon>
        <taxon>Magnoliopsida</taxon>
        <taxon>Liliopsida</taxon>
        <taxon>Poales</taxon>
        <taxon>Cyperaceae</taxon>
        <taxon>Cyperoideae</taxon>
        <taxon>Rhynchosporeae</taxon>
        <taxon>Rhynchospora</taxon>
    </lineage>
</organism>
<accession>A0AAD6EYK6</accession>
<dbReference type="SUPFAM" id="SSF56672">
    <property type="entry name" value="DNA/RNA polymerases"/>
    <property type="match status" value="1"/>
</dbReference>
<name>A0AAD6EYK6_9POAL</name>